<dbReference type="Gene3D" id="2.40.110.10">
    <property type="entry name" value="Butyryl-CoA Dehydrogenase, subunit A, domain 2"/>
    <property type="match status" value="1"/>
</dbReference>
<proteinExistence type="inferred from homology"/>
<dbReference type="CDD" id="cd00567">
    <property type="entry name" value="ACAD"/>
    <property type="match status" value="1"/>
</dbReference>
<dbReference type="Proteomes" id="UP001620514">
    <property type="component" value="Unassembled WGS sequence"/>
</dbReference>
<organism evidence="8 9">
    <name type="scientific">Caballeronia udeis</name>
    <dbReference type="NCBI Taxonomy" id="1232866"/>
    <lineage>
        <taxon>Bacteria</taxon>
        <taxon>Pseudomonadati</taxon>
        <taxon>Pseudomonadota</taxon>
        <taxon>Betaproteobacteria</taxon>
        <taxon>Burkholderiales</taxon>
        <taxon>Burkholderiaceae</taxon>
        <taxon>Caballeronia</taxon>
    </lineage>
</organism>
<gene>
    <name evidence="8" type="ORF">ABH943_004368</name>
</gene>
<dbReference type="SUPFAM" id="SSF56645">
    <property type="entry name" value="Acyl-CoA dehydrogenase NM domain-like"/>
    <property type="match status" value="1"/>
</dbReference>
<evidence type="ECO:0000259" key="6">
    <source>
        <dbReference type="Pfam" id="PF00441"/>
    </source>
</evidence>
<evidence type="ECO:0000313" key="8">
    <source>
        <dbReference type="EMBL" id="MFK4444346.1"/>
    </source>
</evidence>
<evidence type="ECO:0000259" key="7">
    <source>
        <dbReference type="Pfam" id="PF02770"/>
    </source>
</evidence>
<comment type="caution">
    <text evidence="8">The sequence shown here is derived from an EMBL/GenBank/DDBJ whole genome shotgun (WGS) entry which is preliminary data.</text>
</comment>
<feature type="domain" description="Acyl-CoA oxidase/dehydrogenase middle" evidence="7">
    <location>
        <begin position="73"/>
        <end position="168"/>
    </location>
</feature>
<name>A0ABW8MNI0_9BURK</name>
<dbReference type="InterPro" id="IPR006091">
    <property type="entry name" value="Acyl-CoA_Oxase/DH_mid-dom"/>
</dbReference>
<evidence type="ECO:0000256" key="5">
    <source>
        <dbReference type="SAM" id="MobiDB-lite"/>
    </source>
</evidence>
<reference evidence="8 9" key="2">
    <citation type="submission" date="2024-11" db="EMBL/GenBank/DDBJ databases">
        <title>Using genomics to understand microbial adaptation to soil warming.</title>
        <authorList>
            <person name="Deangelis K.M. PhD."/>
        </authorList>
    </citation>
    <scope>NUCLEOTIDE SEQUENCE [LARGE SCALE GENOMIC DNA]</scope>
    <source>
        <strain evidence="8 9">GAS97</strain>
    </source>
</reference>
<protein>
    <submittedName>
        <fullName evidence="8">Acyl-CoA dehydrogenase</fullName>
        <ecNumber evidence="8">1.3.8.7</ecNumber>
    </submittedName>
</protein>
<evidence type="ECO:0000256" key="4">
    <source>
        <dbReference type="ARBA" id="ARBA00022827"/>
    </source>
</evidence>
<dbReference type="InterPro" id="IPR009075">
    <property type="entry name" value="AcylCo_DH/oxidase_C"/>
</dbReference>
<keyword evidence="8" id="KW-0560">Oxidoreductase</keyword>
<dbReference type="InterPro" id="IPR037069">
    <property type="entry name" value="AcylCoA_DH/ox_N_sf"/>
</dbReference>
<dbReference type="GO" id="GO:0070991">
    <property type="term" value="F:medium-chain fatty acyl-CoA dehydrogenase activity"/>
    <property type="evidence" value="ECO:0007669"/>
    <property type="project" value="UniProtKB-EC"/>
</dbReference>
<dbReference type="EC" id="1.3.8.7" evidence="8"/>
<dbReference type="Gene3D" id="1.20.140.10">
    <property type="entry name" value="Butyryl-CoA Dehydrogenase, subunit A, domain 3"/>
    <property type="match status" value="1"/>
</dbReference>
<dbReference type="PANTHER" id="PTHR43884:SF12">
    <property type="entry name" value="ISOVALERYL-COA DEHYDROGENASE, MITOCHONDRIAL-RELATED"/>
    <property type="match status" value="1"/>
</dbReference>
<reference evidence="8 9" key="1">
    <citation type="submission" date="2024-10" db="EMBL/GenBank/DDBJ databases">
        <authorList>
            <person name="Deangelis K."/>
            <person name="Huntemann M."/>
            <person name="Clum A."/>
            <person name="Wang J."/>
            <person name="Palaniappan K."/>
            <person name="Ritter S."/>
            <person name="Chen I.-M."/>
            <person name="Stamatis D."/>
            <person name="Reddy T."/>
            <person name="O'Malley R."/>
            <person name="Daum C."/>
            <person name="Ng V."/>
            <person name="Ivanova N."/>
            <person name="Kyrpides N."/>
            <person name="Woyke T."/>
        </authorList>
    </citation>
    <scope>NUCLEOTIDE SEQUENCE [LARGE SCALE GENOMIC DNA]</scope>
    <source>
        <strain evidence="8 9">GAS97</strain>
    </source>
</reference>
<keyword evidence="4" id="KW-0274">FAD</keyword>
<evidence type="ECO:0000256" key="3">
    <source>
        <dbReference type="ARBA" id="ARBA00022630"/>
    </source>
</evidence>
<dbReference type="InterPro" id="IPR009100">
    <property type="entry name" value="AcylCoA_DH/oxidase_NM_dom_sf"/>
</dbReference>
<dbReference type="EMBL" id="JBIYDN010000014">
    <property type="protein sequence ID" value="MFK4444346.1"/>
    <property type="molecule type" value="Genomic_DNA"/>
</dbReference>
<evidence type="ECO:0000256" key="2">
    <source>
        <dbReference type="ARBA" id="ARBA00009347"/>
    </source>
</evidence>
<feature type="domain" description="Acyl-CoA dehydrogenase/oxidase C-terminal" evidence="6">
    <location>
        <begin position="193"/>
        <end position="333"/>
    </location>
</feature>
<keyword evidence="9" id="KW-1185">Reference proteome</keyword>
<evidence type="ECO:0000256" key="1">
    <source>
        <dbReference type="ARBA" id="ARBA00001974"/>
    </source>
</evidence>
<dbReference type="Pfam" id="PF00441">
    <property type="entry name" value="Acyl-CoA_dh_1"/>
    <property type="match status" value="1"/>
</dbReference>
<comment type="similarity">
    <text evidence="2">Belongs to the acyl-CoA dehydrogenase family.</text>
</comment>
<dbReference type="SUPFAM" id="SSF47203">
    <property type="entry name" value="Acyl-CoA dehydrogenase C-terminal domain-like"/>
    <property type="match status" value="1"/>
</dbReference>
<feature type="region of interest" description="Disordered" evidence="5">
    <location>
        <begin position="341"/>
        <end position="370"/>
    </location>
</feature>
<comment type="cofactor">
    <cofactor evidence="1">
        <name>FAD</name>
        <dbReference type="ChEBI" id="CHEBI:57692"/>
    </cofactor>
</comment>
<dbReference type="Pfam" id="PF02770">
    <property type="entry name" value="Acyl-CoA_dh_M"/>
    <property type="match status" value="1"/>
</dbReference>
<dbReference type="InterPro" id="IPR036250">
    <property type="entry name" value="AcylCo_DH-like_C"/>
</dbReference>
<sequence>MNLVPADHGGCPALQSLVAQATLMAYLGEADASLALALPGPGLAMPPVVALASTEQREQFLRRFESDSPRWGAFAITEPDCGSDATAMRTSARKTGRGWVLNGTKCFITNGARADRVITFATINRKMGRYGIRAFLVDCDTPGFTVSRIERMAGLRATQLAVLSYTDCEVTDDALLARGDEKPLDDAFSGAQRSWDYFRPLLSAVMVGTCRRVRADLKVWLDAGGTPANRHRGVASVQASLLDIDRQITAAWLLCHCTAWKADQGIATSMDSSMTKAFASRVTARVTGAAMDLAGIDGIAACPSLEQGYRDAKAFDIMEGTGDLQRLMIARAAQRSTARPWDITDVPGDCSSAPDISSAHRSGQETSHDA</sequence>
<dbReference type="PANTHER" id="PTHR43884">
    <property type="entry name" value="ACYL-COA DEHYDROGENASE"/>
    <property type="match status" value="1"/>
</dbReference>
<dbReference type="Gene3D" id="1.10.540.10">
    <property type="entry name" value="Acyl-CoA dehydrogenase/oxidase, N-terminal domain"/>
    <property type="match status" value="1"/>
</dbReference>
<evidence type="ECO:0000313" key="9">
    <source>
        <dbReference type="Proteomes" id="UP001620514"/>
    </source>
</evidence>
<dbReference type="InterPro" id="IPR046373">
    <property type="entry name" value="Acyl-CoA_Oxase/DH_mid-dom_sf"/>
</dbReference>
<keyword evidence="3" id="KW-0285">Flavoprotein</keyword>
<accession>A0ABW8MNI0</accession>